<dbReference type="Pfam" id="PF06376">
    <property type="entry name" value="AGP"/>
    <property type="match status" value="1"/>
</dbReference>
<dbReference type="EMBL" id="CAXHTB010000009">
    <property type="protein sequence ID" value="CAL0312470.1"/>
    <property type="molecule type" value="Genomic_DNA"/>
</dbReference>
<protein>
    <submittedName>
        <fullName evidence="3">Uncharacterized protein</fullName>
    </submittedName>
</protein>
<sequence>MDALRLFYFSILSLVLFAISDIGQAHEFTPSPSPAPSSDGSRVDRGIAYLLMLVALAITYMFH</sequence>
<keyword evidence="4" id="KW-1185">Reference proteome</keyword>
<feature type="transmembrane region" description="Helical" evidence="1">
    <location>
        <begin position="45"/>
        <end position="62"/>
    </location>
</feature>
<dbReference type="InterPro" id="IPR009424">
    <property type="entry name" value="AGP16/20/22/41"/>
</dbReference>
<organism evidence="3 4">
    <name type="scientific">Lupinus luteus</name>
    <name type="common">European yellow lupine</name>
    <dbReference type="NCBI Taxonomy" id="3873"/>
    <lineage>
        <taxon>Eukaryota</taxon>
        <taxon>Viridiplantae</taxon>
        <taxon>Streptophyta</taxon>
        <taxon>Embryophyta</taxon>
        <taxon>Tracheophyta</taxon>
        <taxon>Spermatophyta</taxon>
        <taxon>Magnoliopsida</taxon>
        <taxon>eudicotyledons</taxon>
        <taxon>Gunneridae</taxon>
        <taxon>Pentapetalae</taxon>
        <taxon>rosids</taxon>
        <taxon>fabids</taxon>
        <taxon>Fabales</taxon>
        <taxon>Fabaceae</taxon>
        <taxon>Papilionoideae</taxon>
        <taxon>50 kb inversion clade</taxon>
        <taxon>genistoids sensu lato</taxon>
        <taxon>core genistoids</taxon>
        <taxon>Genisteae</taxon>
        <taxon>Lupinus</taxon>
    </lineage>
</organism>
<dbReference type="PANTHER" id="PTHR33374">
    <property type="entry name" value="ARABINOGALACTAN PROTEIN 20"/>
    <property type="match status" value="1"/>
</dbReference>
<name>A0AAV1WSZ9_LUPLU</name>
<proteinExistence type="predicted"/>
<keyword evidence="1" id="KW-0812">Transmembrane</keyword>
<evidence type="ECO:0000313" key="4">
    <source>
        <dbReference type="Proteomes" id="UP001497480"/>
    </source>
</evidence>
<comment type="caution">
    <text evidence="3">The sequence shown here is derived from an EMBL/GenBank/DDBJ whole genome shotgun (WGS) entry which is preliminary data.</text>
</comment>
<feature type="signal peptide" evidence="2">
    <location>
        <begin position="1"/>
        <end position="25"/>
    </location>
</feature>
<evidence type="ECO:0000256" key="2">
    <source>
        <dbReference type="SAM" id="SignalP"/>
    </source>
</evidence>
<evidence type="ECO:0000256" key="1">
    <source>
        <dbReference type="SAM" id="Phobius"/>
    </source>
</evidence>
<feature type="chain" id="PRO_5043527842" evidence="2">
    <location>
        <begin position="26"/>
        <end position="63"/>
    </location>
</feature>
<keyword evidence="1" id="KW-1133">Transmembrane helix</keyword>
<accession>A0AAV1WSZ9</accession>
<dbReference type="Proteomes" id="UP001497480">
    <property type="component" value="Unassembled WGS sequence"/>
</dbReference>
<keyword evidence="2" id="KW-0732">Signal</keyword>
<evidence type="ECO:0000313" key="3">
    <source>
        <dbReference type="EMBL" id="CAL0312470.1"/>
    </source>
</evidence>
<keyword evidence="1" id="KW-0472">Membrane</keyword>
<reference evidence="3 4" key="1">
    <citation type="submission" date="2024-03" db="EMBL/GenBank/DDBJ databases">
        <authorList>
            <person name="Martinez-Hernandez J."/>
        </authorList>
    </citation>
    <scope>NUCLEOTIDE SEQUENCE [LARGE SCALE GENOMIC DNA]</scope>
</reference>
<dbReference type="AlphaFoldDB" id="A0AAV1WSZ9"/>
<gene>
    <name evidence="3" type="ORF">LLUT_LOCUS13530</name>
</gene>